<feature type="domain" description="GGDEF" evidence="4">
    <location>
        <begin position="244"/>
        <end position="377"/>
    </location>
</feature>
<keyword evidence="3" id="KW-0812">Transmembrane</keyword>
<evidence type="ECO:0000313" key="5">
    <source>
        <dbReference type="EMBL" id="MFC5067553.1"/>
    </source>
</evidence>
<name>A0ABV9YXG7_9HYPH</name>
<evidence type="ECO:0000256" key="2">
    <source>
        <dbReference type="ARBA" id="ARBA00034247"/>
    </source>
</evidence>
<comment type="caution">
    <text evidence="5">The sequence shown here is derived from an EMBL/GenBank/DDBJ whole genome shotgun (WGS) entry which is preliminary data.</text>
</comment>
<dbReference type="EC" id="2.7.7.65" evidence="1"/>
<dbReference type="PANTHER" id="PTHR45138:SF9">
    <property type="entry name" value="DIGUANYLATE CYCLASE DGCM-RELATED"/>
    <property type="match status" value="1"/>
</dbReference>
<comment type="catalytic activity">
    <reaction evidence="2">
        <text>2 GTP = 3',3'-c-di-GMP + 2 diphosphate</text>
        <dbReference type="Rhea" id="RHEA:24898"/>
        <dbReference type="ChEBI" id="CHEBI:33019"/>
        <dbReference type="ChEBI" id="CHEBI:37565"/>
        <dbReference type="ChEBI" id="CHEBI:58805"/>
        <dbReference type="EC" id="2.7.7.65"/>
    </reaction>
</comment>
<dbReference type="RefSeq" id="WP_114957041.1">
    <property type="nucleotide sequence ID" value="NZ_JBHSJF010000005.1"/>
</dbReference>
<dbReference type="CDD" id="cd01949">
    <property type="entry name" value="GGDEF"/>
    <property type="match status" value="1"/>
</dbReference>
<dbReference type="PANTHER" id="PTHR45138">
    <property type="entry name" value="REGULATORY COMPONENTS OF SENSORY TRANSDUCTION SYSTEM"/>
    <property type="match status" value="1"/>
</dbReference>
<evidence type="ECO:0000313" key="6">
    <source>
        <dbReference type="Proteomes" id="UP001595796"/>
    </source>
</evidence>
<dbReference type="InterPro" id="IPR000160">
    <property type="entry name" value="GGDEF_dom"/>
</dbReference>
<dbReference type="Pfam" id="PF00990">
    <property type="entry name" value="GGDEF"/>
    <property type="match status" value="1"/>
</dbReference>
<dbReference type="Proteomes" id="UP001595796">
    <property type="component" value="Unassembled WGS sequence"/>
</dbReference>
<dbReference type="InterPro" id="IPR043128">
    <property type="entry name" value="Rev_trsase/Diguanyl_cyclase"/>
</dbReference>
<feature type="transmembrane region" description="Helical" evidence="3">
    <location>
        <begin position="90"/>
        <end position="111"/>
    </location>
</feature>
<dbReference type="NCBIfam" id="TIGR00254">
    <property type="entry name" value="GGDEF"/>
    <property type="match status" value="1"/>
</dbReference>
<gene>
    <name evidence="5" type="ORF">ACFPFW_05930</name>
</gene>
<evidence type="ECO:0000256" key="3">
    <source>
        <dbReference type="SAM" id="Phobius"/>
    </source>
</evidence>
<sequence>MLVDHSSLMLAIAFSGAALSITLFASWLSSRTESFLLTWAAGTLFVVVSAASFSYYQQKPGPWWALLSMSCLSIGLSIVYGAAIQFRRRVMAATQIGISILATLLPMGIFFPWGYAGLGFISANLGAMVVLFLTSVELWQARRESPVQIVSLVILYAVTGVSFGLCAIPIAMNSPLHMEGPPQNWAENINAVVSIISVTGIGAISLSLHQSRIALRHQSDALTDALTGLMNRRALFNKHGNLPSGAGVVLFDLDFFKSINDMYGHDTGDRVLRRFSEVLSDHLRPADTAARLGGEEFALVMPRGSRELTMMMAETIRTTFEAEELDTDIGAFSCTVSAGVAYVRGEPETLDAVLNRADGALYEAKRQGRNRVRMAKADQSTSSGVLHLPRRA</sequence>
<keyword evidence="3" id="KW-0472">Membrane</keyword>
<feature type="transmembrane region" description="Helical" evidence="3">
    <location>
        <begin position="117"/>
        <end position="138"/>
    </location>
</feature>
<evidence type="ECO:0000259" key="4">
    <source>
        <dbReference type="PROSITE" id="PS50887"/>
    </source>
</evidence>
<reference evidence="6" key="1">
    <citation type="journal article" date="2019" name="Int. J. Syst. Evol. Microbiol.">
        <title>The Global Catalogue of Microorganisms (GCM) 10K type strain sequencing project: providing services to taxonomists for standard genome sequencing and annotation.</title>
        <authorList>
            <consortium name="The Broad Institute Genomics Platform"/>
            <consortium name="The Broad Institute Genome Sequencing Center for Infectious Disease"/>
            <person name="Wu L."/>
            <person name="Ma J."/>
        </authorList>
    </citation>
    <scope>NUCLEOTIDE SEQUENCE [LARGE SCALE GENOMIC DNA]</scope>
    <source>
        <strain evidence="6">CGMCC 1.16444</strain>
    </source>
</reference>
<organism evidence="5 6">
    <name type="scientific">Flaviflagellibacter deserti</name>
    <dbReference type="NCBI Taxonomy" id="2267266"/>
    <lineage>
        <taxon>Bacteria</taxon>
        <taxon>Pseudomonadati</taxon>
        <taxon>Pseudomonadota</taxon>
        <taxon>Alphaproteobacteria</taxon>
        <taxon>Hyphomicrobiales</taxon>
        <taxon>Flaviflagellibacter</taxon>
    </lineage>
</organism>
<dbReference type="SMART" id="SM00267">
    <property type="entry name" value="GGDEF"/>
    <property type="match status" value="1"/>
</dbReference>
<feature type="transmembrane region" description="Helical" evidence="3">
    <location>
        <begin position="191"/>
        <end position="208"/>
    </location>
</feature>
<proteinExistence type="predicted"/>
<accession>A0ABV9YXG7</accession>
<keyword evidence="3" id="KW-1133">Transmembrane helix</keyword>
<dbReference type="EMBL" id="JBHSJF010000005">
    <property type="protein sequence ID" value="MFC5067553.1"/>
    <property type="molecule type" value="Genomic_DNA"/>
</dbReference>
<keyword evidence="6" id="KW-1185">Reference proteome</keyword>
<dbReference type="SUPFAM" id="SSF55073">
    <property type="entry name" value="Nucleotide cyclase"/>
    <property type="match status" value="1"/>
</dbReference>
<evidence type="ECO:0000256" key="1">
    <source>
        <dbReference type="ARBA" id="ARBA00012528"/>
    </source>
</evidence>
<feature type="transmembrane region" description="Helical" evidence="3">
    <location>
        <begin position="150"/>
        <end position="171"/>
    </location>
</feature>
<dbReference type="InterPro" id="IPR050469">
    <property type="entry name" value="Diguanylate_Cyclase"/>
</dbReference>
<feature type="transmembrane region" description="Helical" evidence="3">
    <location>
        <begin position="6"/>
        <end position="28"/>
    </location>
</feature>
<dbReference type="PROSITE" id="PS50887">
    <property type="entry name" value="GGDEF"/>
    <property type="match status" value="1"/>
</dbReference>
<feature type="transmembrane region" description="Helical" evidence="3">
    <location>
        <begin position="35"/>
        <end position="56"/>
    </location>
</feature>
<feature type="transmembrane region" description="Helical" evidence="3">
    <location>
        <begin position="62"/>
        <end position="83"/>
    </location>
</feature>
<dbReference type="InterPro" id="IPR029787">
    <property type="entry name" value="Nucleotide_cyclase"/>
</dbReference>
<protein>
    <recommendedName>
        <fullName evidence="1">diguanylate cyclase</fullName>
        <ecNumber evidence="1">2.7.7.65</ecNumber>
    </recommendedName>
</protein>
<dbReference type="Gene3D" id="3.30.70.270">
    <property type="match status" value="1"/>
</dbReference>